<evidence type="ECO:0000256" key="1">
    <source>
        <dbReference type="ARBA" id="ARBA00005836"/>
    </source>
</evidence>
<reference evidence="4" key="1">
    <citation type="submission" date="2013-08" db="EMBL/GenBank/DDBJ databases">
        <authorList>
            <person name="Mendez C."/>
            <person name="Richter M."/>
            <person name="Ferrer M."/>
            <person name="Sanchez J."/>
        </authorList>
    </citation>
    <scope>NUCLEOTIDE SEQUENCE</scope>
</reference>
<dbReference type="InterPro" id="IPR051463">
    <property type="entry name" value="Peptidase_U62_metallo"/>
</dbReference>
<feature type="region of interest" description="Disordered" evidence="2">
    <location>
        <begin position="1"/>
        <end position="31"/>
    </location>
</feature>
<dbReference type="InterPro" id="IPR045569">
    <property type="entry name" value="Metalloprtase-TldD/E_C"/>
</dbReference>
<dbReference type="EMBL" id="AUZY01002282">
    <property type="protein sequence ID" value="EQD72557.1"/>
    <property type="molecule type" value="Genomic_DNA"/>
</dbReference>
<evidence type="ECO:0000259" key="3">
    <source>
        <dbReference type="Pfam" id="PF19289"/>
    </source>
</evidence>
<evidence type="ECO:0000256" key="2">
    <source>
        <dbReference type="SAM" id="MobiDB-lite"/>
    </source>
</evidence>
<proteinExistence type="inferred from homology"/>
<accession>T1BRR6</accession>
<feature type="non-terminal residue" evidence="4">
    <location>
        <position position="173"/>
    </location>
</feature>
<comment type="caution">
    <text evidence="4">The sequence shown here is derived from an EMBL/GenBank/DDBJ whole genome shotgun (WGS) entry which is preliminary data.</text>
</comment>
<dbReference type="PANTHER" id="PTHR30624:SF0">
    <property type="entry name" value="METALLOPROTEASE SLR0863"/>
    <property type="match status" value="1"/>
</dbReference>
<name>T1BRR6_9ZZZZ</name>
<feature type="domain" description="Metalloprotease TldD/E C-terminal" evidence="3">
    <location>
        <begin position="65"/>
        <end position="171"/>
    </location>
</feature>
<gene>
    <name evidence="4" type="ORF">B1B_03691</name>
</gene>
<evidence type="ECO:0000313" key="4">
    <source>
        <dbReference type="EMBL" id="EQD72557.1"/>
    </source>
</evidence>
<reference evidence="4" key="2">
    <citation type="journal article" date="2014" name="ISME J.">
        <title>Microbial stratification in low pH oxic and suboxic macroscopic growths along an acid mine drainage.</title>
        <authorList>
            <person name="Mendez-Garcia C."/>
            <person name="Mesa V."/>
            <person name="Sprenger R.R."/>
            <person name="Richter M."/>
            <person name="Diez M.S."/>
            <person name="Solano J."/>
            <person name="Bargiela R."/>
            <person name="Golyshina O.V."/>
            <person name="Manteca A."/>
            <person name="Ramos J.L."/>
            <person name="Gallego J.R."/>
            <person name="Llorente I."/>
            <person name="Martins Dos Santos V.A."/>
            <person name="Jensen O.N."/>
            <person name="Pelaez A.I."/>
            <person name="Sanchez J."/>
            <person name="Ferrer M."/>
        </authorList>
    </citation>
    <scope>NUCLEOTIDE SEQUENCE</scope>
</reference>
<dbReference type="AlphaFoldDB" id="T1BRR6"/>
<dbReference type="GO" id="GO:0006508">
    <property type="term" value="P:proteolysis"/>
    <property type="evidence" value="ECO:0007669"/>
    <property type="project" value="InterPro"/>
</dbReference>
<dbReference type="GO" id="GO:0008237">
    <property type="term" value="F:metallopeptidase activity"/>
    <property type="evidence" value="ECO:0007669"/>
    <property type="project" value="InterPro"/>
</dbReference>
<comment type="similarity">
    <text evidence="1">Belongs to the peptidase U62 family.</text>
</comment>
<dbReference type="SUPFAM" id="SSF111283">
    <property type="entry name" value="Putative modulator of DNA gyrase, PmbA/TldD"/>
    <property type="match status" value="1"/>
</dbReference>
<dbReference type="PANTHER" id="PTHR30624">
    <property type="entry name" value="UNCHARACTERIZED PROTEIN TLDD AND PMBA"/>
    <property type="match status" value="1"/>
</dbReference>
<sequence length="173" mass="18202">ATTSDLPVRGTAWPRWPSNPARSSSTSAAKGGVGGVERLDFLTEANVKEVAESARALLTAPAPPSGVVPVVLDPGVTGIFAHESFGHGTEADQFVRDRSYLKPILGQTVGPDFLTIVDNGAYPGGWGSIYFDDEGHYGQRTVLIDKGTFVGALHDRETAAAMHATPTGNTRRA</sequence>
<dbReference type="GO" id="GO:0005829">
    <property type="term" value="C:cytosol"/>
    <property type="evidence" value="ECO:0007669"/>
    <property type="project" value="TreeGrafter"/>
</dbReference>
<dbReference type="InterPro" id="IPR036059">
    <property type="entry name" value="TldD/PmbA_sf"/>
</dbReference>
<dbReference type="Pfam" id="PF19289">
    <property type="entry name" value="PmbA_TldD_3rd"/>
    <property type="match status" value="1"/>
</dbReference>
<feature type="non-terminal residue" evidence="4">
    <location>
        <position position="1"/>
    </location>
</feature>
<protein>
    <submittedName>
        <fullName evidence="4">Peptidase U62 modulator of DNA gyrase</fullName>
    </submittedName>
</protein>
<organism evidence="4">
    <name type="scientific">mine drainage metagenome</name>
    <dbReference type="NCBI Taxonomy" id="410659"/>
    <lineage>
        <taxon>unclassified sequences</taxon>
        <taxon>metagenomes</taxon>
        <taxon>ecological metagenomes</taxon>
    </lineage>
</organism>